<reference evidence="5 6" key="1">
    <citation type="submission" date="2017-02" db="EMBL/GenBank/DDBJ databases">
        <title>Ketogulonicigenium robustum SPU B003 Genome sequencing and assembly.</title>
        <authorList>
            <person name="Li Y."/>
            <person name="Liu L."/>
            <person name="Wang C."/>
            <person name="Zhang M."/>
            <person name="Zhang T."/>
            <person name="Zhang Y."/>
        </authorList>
    </citation>
    <scope>NUCLEOTIDE SEQUENCE [LARGE SCALE GENOMIC DNA]</scope>
    <source>
        <strain evidence="5 6">SPU_B003</strain>
    </source>
</reference>
<dbReference type="InterPro" id="IPR054613">
    <property type="entry name" value="Peptidase_S78_dom"/>
</dbReference>
<evidence type="ECO:0000313" key="5">
    <source>
        <dbReference type="EMBL" id="ARO13366.1"/>
    </source>
</evidence>
<evidence type="ECO:0000313" key="6">
    <source>
        <dbReference type="Proteomes" id="UP000242447"/>
    </source>
</evidence>
<organism evidence="5 6">
    <name type="scientific">Ketogulonicigenium robustum</name>
    <dbReference type="NCBI Taxonomy" id="92947"/>
    <lineage>
        <taxon>Bacteria</taxon>
        <taxon>Pseudomonadati</taxon>
        <taxon>Pseudomonadota</taxon>
        <taxon>Alphaproteobacteria</taxon>
        <taxon>Rhodobacterales</taxon>
        <taxon>Roseobacteraceae</taxon>
        <taxon>Ketogulonicigenium</taxon>
    </lineage>
</organism>
<dbReference type="GO" id="GO:0006508">
    <property type="term" value="P:proteolysis"/>
    <property type="evidence" value="ECO:0007669"/>
    <property type="project" value="UniProtKB-KW"/>
</dbReference>
<gene>
    <name evidence="5" type="ORF">BVG79_00004</name>
</gene>
<keyword evidence="6" id="KW-1185">Reference proteome</keyword>
<dbReference type="EMBL" id="CP019937">
    <property type="protein sequence ID" value="ARO13366.1"/>
    <property type="molecule type" value="Genomic_DNA"/>
</dbReference>
<dbReference type="AlphaFoldDB" id="A0A1W6NVU1"/>
<dbReference type="GO" id="GO:0008233">
    <property type="term" value="F:peptidase activity"/>
    <property type="evidence" value="ECO:0007669"/>
    <property type="project" value="UniProtKB-KW"/>
</dbReference>
<dbReference type="RefSeq" id="WP_085785101.1">
    <property type="nucleotide sequence ID" value="NZ_CP019937.1"/>
</dbReference>
<evidence type="ECO:0000259" key="4">
    <source>
        <dbReference type="Pfam" id="PF04586"/>
    </source>
</evidence>
<dbReference type="Proteomes" id="UP000242447">
    <property type="component" value="Chromosome"/>
</dbReference>
<dbReference type="KEGG" id="kro:BVG79_00004"/>
<evidence type="ECO:0000256" key="2">
    <source>
        <dbReference type="ARBA" id="ARBA00022670"/>
    </source>
</evidence>
<dbReference type="STRING" id="92947.BVG79_00004"/>
<evidence type="ECO:0000256" key="1">
    <source>
        <dbReference type="ARBA" id="ARBA00022612"/>
    </source>
</evidence>
<accession>A0A1W6NVU1</accession>
<evidence type="ECO:0000256" key="3">
    <source>
        <dbReference type="ARBA" id="ARBA00022801"/>
    </source>
</evidence>
<keyword evidence="3" id="KW-0378">Hydrolase</keyword>
<dbReference type="NCBIfam" id="NF045541">
    <property type="entry name" value="scaf_prot_MCP2"/>
    <property type="match status" value="1"/>
</dbReference>
<protein>
    <submittedName>
        <fullName evidence="5">Peptidase U35, phage prohead HK97</fullName>
    </submittedName>
</protein>
<sequence length="591" mass="63977">MTIHLRHLRPQPSTLDAQARTVEAIVSTGADAPRPGFIERLDLAGCDVSRLVGAPVLDAHRAASTADQLGVIEAAELRPEGLWVKMRFRSNEAARSVLSDIGDGTLRGLSIGYHVADWQDTREGDHRIRTAIRWTPIEVSIVPVPADPGAHFRAGEQNMPEDQIEDVIDEAATEAEVPEARMTEALGASVAATIAAAAGLDRAWAEAQVAEGTPTEEVRARALDAVRTRSAQPRTIRAQIGMDHTDPAVIATRAGEALYARMHPEHRLSASAREFAHMSVLDHARASLRRSGRSVTGVSADQVITRALHTTSDFPLILGDQVGRELRRSYEEAPSGARQLARQGTIRDFRPKRSLMLGEAPMLEAVGESGEFRHGTFEESQEHYSLATFGKIFAISRQAMINDDLDAFSAIPARLGAAARAFEAAQLVTKIMANPLMSDGASVFDADNHGNAKNTTGTIKGDLAAARLAMRKQTGLSGGLIDVTPRYVLAPPELETELEQELSDIQATRTSDTNPFSALSLIIEPRLTSATTWYVVADPAKVDGLEYSYLEGAPGPQLDTKVGFEVDGVQMKVRLDFGSGWLDHRGWFRVG</sequence>
<dbReference type="Pfam" id="PF04586">
    <property type="entry name" value="Peptidase_S78"/>
    <property type="match status" value="1"/>
</dbReference>
<feature type="domain" description="Prohead serine protease" evidence="4">
    <location>
        <begin position="79"/>
        <end position="154"/>
    </location>
</feature>
<keyword evidence="1" id="KW-1188">Viral release from host cell</keyword>
<dbReference type="Pfam" id="PF25209">
    <property type="entry name" value="Phage_capsid_4"/>
    <property type="match status" value="1"/>
</dbReference>
<proteinExistence type="predicted"/>
<keyword evidence="2" id="KW-0645">Protease</keyword>
<name>A0A1W6NVU1_9RHOB</name>
<dbReference type="OrthoDB" id="9806592at2"/>